<accession>A0A0F9YW17</accession>
<dbReference type="GO" id="GO:0006614">
    <property type="term" value="P:SRP-dependent cotranslational protein targeting to membrane"/>
    <property type="evidence" value="ECO:0007669"/>
    <property type="project" value="InterPro"/>
</dbReference>
<dbReference type="Proteomes" id="UP000034350">
    <property type="component" value="Unassembled WGS sequence"/>
</dbReference>
<dbReference type="Gene3D" id="1.25.40.10">
    <property type="entry name" value="Tetratricopeptide repeat domain"/>
    <property type="match status" value="1"/>
</dbReference>
<dbReference type="InterPro" id="IPR026270">
    <property type="entry name" value="SRP72"/>
</dbReference>
<comment type="caution">
    <text evidence="1">The sequence shown here is derived from an EMBL/GenBank/DDBJ whole genome shotgun (WGS) entry which is preliminary data.</text>
</comment>
<protein>
    <submittedName>
        <fullName evidence="1">Uncharacterized protein</fullName>
    </submittedName>
</protein>
<gene>
    <name evidence="1" type="ORF">AAJ76_10008591</name>
</gene>
<dbReference type="RefSeq" id="XP_024332354.1">
    <property type="nucleotide sequence ID" value="XM_024473672.1"/>
</dbReference>
<keyword evidence="2" id="KW-1185">Reference proteome</keyword>
<reference evidence="1 2" key="1">
    <citation type="journal article" date="2015" name="Environ. Microbiol.">
        <title>Genome analyses suggest the presence of polyploidy and recent human-driven expansions in eight global populations of the honeybee pathogen Nosema ceranae.</title>
        <authorList>
            <person name="Pelin A."/>
            <person name="Selman M."/>
            <person name="Aris-Brosou S."/>
            <person name="Farinelli L."/>
            <person name="Corradi N."/>
        </authorList>
    </citation>
    <scope>NUCLEOTIDE SEQUENCE [LARGE SCALE GENOMIC DNA]</scope>
    <source>
        <strain evidence="1 2">PA08 1199</strain>
    </source>
</reference>
<dbReference type="OrthoDB" id="5421607at2759"/>
<evidence type="ECO:0000313" key="1">
    <source>
        <dbReference type="EMBL" id="KKO76612.1"/>
    </source>
</evidence>
<proteinExistence type="predicted"/>
<dbReference type="EMBL" id="JPQZ01000001">
    <property type="protein sequence ID" value="KKO76612.1"/>
    <property type="molecule type" value="Genomic_DNA"/>
</dbReference>
<dbReference type="VEuPathDB" id="MicrosporidiaDB:NCER_100661"/>
<dbReference type="GO" id="GO:0043022">
    <property type="term" value="F:ribosome binding"/>
    <property type="evidence" value="ECO:0007669"/>
    <property type="project" value="TreeGrafter"/>
</dbReference>
<evidence type="ECO:0000313" key="2">
    <source>
        <dbReference type="Proteomes" id="UP000034350"/>
    </source>
</evidence>
<dbReference type="PANTHER" id="PTHR14094:SF9">
    <property type="entry name" value="SIGNAL RECOGNITION PARTICLE SUBUNIT SRP72"/>
    <property type="match status" value="1"/>
</dbReference>
<dbReference type="PANTHER" id="PTHR14094">
    <property type="entry name" value="SIGNAL RECOGNITION PARTICLE 72"/>
    <property type="match status" value="1"/>
</dbReference>
<dbReference type="GO" id="GO:0005786">
    <property type="term" value="C:signal recognition particle, endoplasmic reticulum targeting"/>
    <property type="evidence" value="ECO:0007669"/>
    <property type="project" value="TreeGrafter"/>
</dbReference>
<dbReference type="AlphaFoldDB" id="A0A0F9YW17"/>
<dbReference type="GeneID" id="36318569"/>
<dbReference type="Pfam" id="PF17004">
    <property type="entry name" value="SRP_TPR_like"/>
    <property type="match status" value="1"/>
</dbReference>
<dbReference type="VEuPathDB" id="MicrosporidiaDB:G9O61_00g001700"/>
<dbReference type="VEuPathDB" id="MicrosporidiaDB:AAJ76_10008591"/>
<name>A0A0F9YW17_9MICR</name>
<dbReference type="GO" id="GO:0008312">
    <property type="term" value="F:7S RNA binding"/>
    <property type="evidence" value="ECO:0007669"/>
    <property type="project" value="TreeGrafter"/>
</dbReference>
<dbReference type="InterPro" id="IPR031545">
    <property type="entry name" value="SRP72_TPR-like"/>
</dbReference>
<sequence>MIDINNLQSTEVHEKITKLELPEIGPYKAVALIHLDKYQEALKYCIKGSYESAYIYYKLKKFCKALKIVNKNSGEKWDVLKSQILYRMGFFNSAFNCLSKLPRDDDIFVNLQAIKSMGILTNSVNNYVFHKLYIKKKEEINYDNLENYKFKNQSSYQEYLYNKTFEVLDKKEQFINDLKKLLEQFPNNLVIKNQLLNVEGNFDEIIQADLNKTQRSILNYNMHTSEDIDNNLHFLANFREKMGDSQYKWIKYAGENNFKINWNKIPKSTDALNILRILVGLINKNMNLKNIKKHMNIIKDSNIKGHIENYTDFIENDKK</sequence>
<dbReference type="InterPro" id="IPR011990">
    <property type="entry name" value="TPR-like_helical_dom_sf"/>
</dbReference>
<organism evidence="1 2">
    <name type="scientific">Vairimorpha ceranae</name>
    <dbReference type="NCBI Taxonomy" id="40302"/>
    <lineage>
        <taxon>Eukaryota</taxon>
        <taxon>Fungi</taxon>
        <taxon>Fungi incertae sedis</taxon>
        <taxon>Microsporidia</taxon>
        <taxon>Nosematidae</taxon>
        <taxon>Vairimorpha</taxon>
    </lineage>
</organism>